<sequence length="324" mass="34212">MAVKRKMGWMGWTVLAIVLVAGLLFAALQYSIGQNGPKVLDVVDRLSGGTRDVTLVHNQSLGTAKAQKLAVYQPAISALNQDARLPVFVFVHGGGWRSGDPDDYGFVARGLAPEGFIVVLAGYRLGAEGVFPAMLEDTAKAIAWTKGNIARFGGDPDAIIIAGHSAGAYNVAMMGLDPAWLGNEGMKPADLAGVIGLSGPYDFYPFATESTKLAFGGAQNPETTQPIEFARAGAPPMLLVQGDKDTVVKPRNARVLAAAVKKAGGAVTRATFTEMDHNGPILALASPWRKDRDMINLIDKFAREVLTKKTAAKVASVPVQANTP</sequence>
<keyword evidence="4" id="KW-1185">Reference proteome</keyword>
<dbReference type="EMBL" id="WTYU01000002">
    <property type="protein sequence ID" value="MXP15290.1"/>
    <property type="molecule type" value="Genomic_DNA"/>
</dbReference>
<dbReference type="PANTHER" id="PTHR48081">
    <property type="entry name" value="AB HYDROLASE SUPERFAMILY PROTEIN C4A8.06C"/>
    <property type="match status" value="1"/>
</dbReference>
<proteinExistence type="predicted"/>
<dbReference type="PANTHER" id="PTHR48081:SF9">
    <property type="entry name" value="CARBOXYLESTERASE"/>
    <property type="match status" value="1"/>
</dbReference>
<dbReference type="OrthoDB" id="9771666at2"/>
<protein>
    <submittedName>
        <fullName evidence="3">Carboxylesterase family protein</fullName>
    </submittedName>
</protein>
<dbReference type="PROSITE" id="PS00122">
    <property type="entry name" value="CARBOXYLESTERASE_B_1"/>
    <property type="match status" value="1"/>
</dbReference>
<name>A0A6L7GI99_9SPHN</name>
<dbReference type="InterPro" id="IPR029058">
    <property type="entry name" value="AB_hydrolase_fold"/>
</dbReference>
<gene>
    <name evidence="3" type="ORF">GRI44_11070</name>
</gene>
<keyword evidence="1" id="KW-0378">Hydrolase</keyword>
<evidence type="ECO:0000313" key="4">
    <source>
        <dbReference type="Proteomes" id="UP000473531"/>
    </source>
</evidence>
<feature type="domain" description="BD-FAE-like" evidence="2">
    <location>
        <begin position="80"/>
        <end position="258"/>
    </location>
</feature>
<dbReference type="Pfam" id="PF20434">
    <property type="entry name" value="BD-FAE"/>
    <property type="match status" value="1"/>
</dbReference>
<dbReference type="Proteomes" id="UP000473531">
    <property type="component" value="Unassembled WGS sequence"/>
</dbReference>
<evidence type="ECO:0000313" key="3">
    <source>
        <dbReference type="EMBL" id="MXP15290.1"/>
    </source>
</evidence>
<dbReference type="GO" id="GO:0016787">
    <property type="term" value="F:hydrolase activity"/>
    <property type="evidence" value="ECO:0007669"/>
    <property type="project" value="UniProtKB-KW"/>
</dbReference>
<evidence type="ECO:0000256" key="1">
    <source>
        <dbReference type="ARBA" id="ARBA00022801"/>
    </source>
</evidence>
<accession>A0A6L7GI99</accession>
<dbReference type="InterPro" id="IPR019826">
    <property type="entry name" value="Carboxylesterase_B_AS"/>
</dbReference>
<dbReference type="AlphaFoldDB" id="A0A6L7GI99"/>
<evidence type="ECO:0000259" key="2">
    <source>
        <dbReference type="Pfam" id="PF20434"/>
    </source>
</evidence>
<dbReference type="RefSeq" id="WP_160601838.1">
    <property type="nucleotide sequence ID" value="NZ_WTYU01000002.1"/>
</dbReference>
<dbReference type="InterPro" id="IPR050300">
    <property type="entry name" value="GDXG_lipolytic_enzyme"/>
</dbReference>
<comment type="caution">
    <text evidence="3">The sequence shown here is derived from an EMBL/GenBank/DDBJ whole genome shotgun (WGS) entry which is preliminary data.</text>
</comment>
<dbReference type="Gene3D" id="3.40.50.1820">
    <property type="entry name" value="alpha/beta hydrolase"/>
    <property type="match status" value="1"/>
</dbReference>
<reference evidence="3 4" key="1">
    <citation type="submission" date="2019-12" db="EMBL/GenBank/DDBJ databases">
        <title>Genomic-based taxomic classification of the family Erythrobacteraceae.</title>
        <authorList>
            <person name="Xu L."/>
        </authorList>
    </citation>
    <scope>NUCLEOTIDE SEQUENCE [LARGE SCALE GENOMIC DNA]</scope>
    <source>
        <strain evidence="3 4">KCTC 52259</strain>
    </source>
</reference>
<dbReference type="SUPFAM" id="SSF53474">
    <property type="entry name" value="alpha/beta-Hydrolases"/>
    <property type="match status" value="1"/>
</dbReference>
<organism evidence="3 4">
    <name type="scientific">Allopontixanthobacter confluentis</name>
    <dbReference type="NCBI Taxonomy" id="1849021"/>
    <lineage>
        <taxon>Bacteria</taxon>
        <taxon>Pseudomonadati</taxon>
        <taxon>Pseudomonadota</taxon>
        <taxon>Alphaproteobacteria</taxon>
        <taxon>Sphingomonadales</taxon>
        <taxon>Erythrobacteraceae</taxon>
        <taxon>Allopontixanthobacter</taxon>
    </lineage>
</organism>
<dbReference type="InterPro" id="IPR049492">
    <property type="entry name" value="BD-FAE-like_dom"/>
</dbReference>